<organism evidence="3">
    <name type="scientific">Triticum aestivum</name>
    <name type="common">Wheat</name>
    <dbReference type="NCBI Taxonomy" id="4565"/>
    <lineage>
        <taxon>Eukaryota</taxon>
        <taxon>Viridiplantae</taxon>
        <taxon>Streptophyta</taxon>
        <taxon>Embryophyta</taxon>
        <taxon>Tracheophyta</taxon>
        <taxon>Spermatophyta</taxon>
        <taxon>Magnoliopsida</taxon>
        <taxon>Liliopsida</taxon>
        <taxon>Poales</taxon>
        <taxon>Poaceae</taxon>
        <taxon>BOP clade</taxon>
        <taxon>Pooideae</taxon>
        <taxon>Triticodae</taxon>
        <taxon>Triticeae</taxon>
        <taxon>Triticinae</taxon>
        <taxon>Triticum</taxon>
    </lineage>
</organism>
<dbReference type="PROSITE" id="PS52045">
    <property type="entry name" value="NEPROSIN_PEP_CD"/>
    <property type="match status" value="1"/>
</dbReference>
<dbReference type="STRING" id="4565.A0A3B6KE93"/>
<dbReference type="OMA" id="HARNDGY"/>
<sequence>MKNNQVLIRILFLIAMDYMVVAMLICFLCASGDLPSVDAYGDMGTNGTFLTSPRSALFVLAGRNKYKGNNDVNLIVGWGTRLSSYGARVKIGIWSSQGQHHSQESGASIYISSIDLDRSSFSSIEAGFHVLPELYNNNNVHFFIRWTKDNYKPTGCYNLDCPGFVPASGAALVPGQAVAPPSTYDRDDRYITISMHTDPNTRDWVLYRDDLRKPQFLGHFPKELCPKLYGIAPGVAWIGFVKDRDQGGPAMGSGHFPEEGQRKAAYFKNIKLFDSKANVYDPSGLVTLVTRPNCYKVSELMHARNDGYMFYYGGPAGCIG</sequence>
<proteinExistence type="predicted"/>
<reference evidence="3" key="1">
    <citation type="submission" date="2018-08" db="EMBL/GenBank/DDBJ databases">
        <authorList>
            <person name="Rossello M."/>
        </authorList>
    </citation>
    <scope>NUCLEOTIDE SEQUENCE [LARGE SCALE GENOMIC DNA]</scope>
    <source>
        <strain evidence="3">cv. Chinese Spring</strain>
    </source>
</reference>
<keyword evidence="4" id="KW-1185">Reference proteome</keyword>
<feature type="transmembrane region" description="Helical" evidence="1">
    <location>
        <begin position="6"/>
        <end position="30"/>
    </location>
</feature>
<name>A0A3B6KE93_WHEAT</name>
<keyword evidence="1" id="KW-0812">Transmembrane</keyword>
<dbReference type="AlphaFoldDB" id="A0A3B6KE93"/>
<dbReference type="PANTHER" id="PTHR31589">
    <property type="entry name" value="PROTEIN, PUTATIVE (DUF239)-RELATED-RELATED"/>
    <property type="match status" value="1"/>
</dbReference>
<dbReference type="InterPro" id="IPR004314">
    <property type="entry name" value="Neprosin"/>
</dbReference>
<dbReference type="PANTHER" id="PTHR31589:SF104">
    <property type="entry name" value="OS07G0422700 PROTEIN"/>
    <property type="match status" value="1"/>
</dbReference>
<dbReference type="Pfam" id="PF03080">
    <property type="entry name" value="Neprosin"/>
    <property type="match status" value="1"/>
</dbReference>
<accession>A0A3B6KE93</accession>
<dbReference type="SMR" id="A0A3B6KE93"/>
<dbReference type="Gene3D" id="3.90.1320.10">
    <property type="entry name" value="Outer-capsid protein sigma 3, large lobe"/>
    <property type="match status" value="1"/>
</dbReference>
<dbReference type="InterPro" id="IPR053168">
    <property type="entry name" value="Glutamic_endopeptidase"/>
</dbReference>
<feature type="domain" description="Neprosin PEP catalytic" evidence="2">
    <location>
        <begin position="65"/>
        <end position="319"/>
    </location>
</feature>
<keyword evidence="1" id="KW-0472">Membrane</keyword>
<evidence type="ECO:0000259" key="2">
    <source>
        <dbReference type="PROSITE" id="PS52045"/>
    </source>
</evidence>
<dbReference type="Proteomes" id="UP000019116">
    <property type="component" value="Chromosome 5A"/>
</dbReference>
<evidence type="ECO:0000256" key="1">
    <source>
        <dbReference type="SAM" id="Phobius"/>
    </source>
</evidence>
<evidence type="ECO:0000313" key="3">
    <source>
        <dbReference type="EnsemblPlants" id="TraesCS5A02G074500.1"/>
    </source>
</evidence>
<dbReference type="EnsemblPlants" id="TraesCS5A02G074500.1">
    <property type="protein sequence ID" value="TraesCS5A02G074500.1"/>
    <property type="gene ID" value="TraesCS5A02G074500"/>
</dbReference>
<keyword evidence="1" id="KW-1133">Transmembrane helix</keyword>
<evidence type="ECO:0000313" key="4">
    <source>
        <dbReference type="Proteomes" id="UP000019116"/>
    </source>
</evidence>
<protein>
    <recommendedName>
        <fullName evidence="2">Neprosin PEP catalytic domain-containing protein</fullName>
    </recommendedName>
</protein>
<dbReference type="OrthoDB" id="1858978at2759"/>
<reference evidence="3" key="2">
    <citation type="submission" date="2018-10" db="UniProtKB">
        <authorList>
            <consortium name="EnsemblPlants"/>
        </authorList>
    </citation>
    <scope>IDENTIFICATION</scope>
</reference>
<dbReference type="Gramene" id="TraesCS5A02G074500.1">
    <property type="protein sequence ID" value="TraesCS5A02G074500.1"/>
    <property type="gene ID" value="TraesCS5A02G074500"/>
</dbReference>